<evidence type="ECO:0000256" key="1">
    <source>
        <dbReference type="SAM" id="MobiDB-lite"/>
    </source>
</evidence>
<reference evidence="2 3" key="1">
    <citation type="journal article" date="2017" name="Biosci. Biotechnol. Biochem.">
        <title>Identification and characterization of a sulfoglycosidase from Bifidobacterium bifidum implicated in mucin glycan utilization.</title>
        <authorList>
            <person name="Katoh T."/>
            <person name="Maeshibu T."/>
            <person name="Kikkawa K."/>
            <person name="Gotoh A."/>
            <person name="Tomabechi Y."/>
            <person name="Nakamura M."/>
            <person name="Liao W.-H."/>
            <person name="Yamaguchi M."/>
            <person name="Ashida H."/>
            <person name="Yamamoto K."/>
            <person name="Katayama T."/>
        </authorList>
    </citation>
    <scope>NUCLEOTIDE SEQUENCE [LARGE SCALE GENOMIC DNA]</scope>
    <source>
        <strain evidence="2 3">JCM 7004</strain>
    </source>
</reference>
<protein>
    <submittedName>
        <fullName evidence="2">Uncharacterized protein</fullName>
    </submittedName>
</protein>
<dbReference type="Proteomes" id="UP000262177">
    <property type="component" value="Chromosome"/>
</dbReference>
<organism evidence="2 3">
    <name type="scientific">Bifidobacterium bifidum LMG 13195</name>
    <dbReference type="NCBI Taxonomy" id="1207542"/>
    <lineage>
        <taxon>Bacteria</taxon>
        <taxon>Bacillati</taxon>
        <taxon>Actinomycetota</taxon>
        <taxon>Actinomycetes</taxon>
        <taxon>Bifidobacteriales</taxon>
        <taxon>Bifidobacteriaceae</taxon>
        <taxon>Bifidobacterium</taxon>
    </lineage>
</organism>
<dbReference type="AlphaFoldDB" id="A0A286TEJ6"/>
<name>A0A286TEJ6_BIFBI</name>
<proteinExistence type="predicted"/>
<accession>A0A286TEJ6</accession>
<dbReference type="EMBL" id="AP018131">
    <property type="protein sequence ID" value="BBA48669.1"/>
    <property type="molecule type" value="Genomic_DNA"/>
</dbReference>
<gene>
    <name evidence="2" type="ORF">BBJK_02477</name>
</gene>
<sequence length="43" mass="5034">MNDSNERFRGARPRTSMVPCHRDDAANHPPHRCIPACNYKRRV</sequence>
<feature type="region of interest" description="Disordered" evidence="1">
    <location>
        <begin position="1"/>
        <end position="25"/>
    </location>
</feature>
<evidence type="ECO:0000313" key="2">
    <source>
        <dbReference type="EMBL" id="BBA48669.1"/>
    </source>
</evidence>
<evidence type="ECO:0000313" key="3">
    <source>
        <dbReference type="Proteomes" id="UP000262177"/>
    </source>
</evidence>